<accession>L1JIH1</accession>
<evidence type="ECO:0000256" key="1">
    <source>
        <dbReference type="SAM" id="Coils"/>
    </source>
</evidence>
<reference evidence="2 4" key="1">
    <citation type="journal article" date="2012" name="Nature">
        <title>Algal genomes reveal evolutionary mosaicism and the fate of nucleomorphs.</title>
        <authorList>
            <consortium name="DOE Joint Genome Institute"/>
            <person name="Curtis B.A."/>
            <person name="Tanifuji G."/>
            <person name="Burki F."/>
            <person name="Gruber A."/>
            <person name="Irimia M."/>
            <person name="Maruyama S."/>
            <person name="Arias M.C."/>
            <person name="Ball S.G."/>
            <person name="Gile G.H."/>
            <person name="Hirakawa Y."/>
            <person name="Hopkins J.F."/>
            <person name="Kuo A."/>
            <person name="Rensing S.A."/>
            <person name="Schmutz J."/>
            <person name="Symeonidi A."/>
            <person name="Elias M."/>
            <person name="Eveleigh R.J."/>
            <person name="Herman E.K."/>
            <person name="Klute M.J."/>
            <person name="Nakayama T."/>
            <person name="Obornik M."/>
            <person name="Reyes-Prieto A."/>
            <person name="Armbrust E.V."/>
            <person name="Aves S.J."/>
            <person name="Beiko R.G."/>
            <person name="Coutinho P."/>
            <person name="Dacks J.B."/>
            <person name="Durnford D.G."/>
            <person name="Fast N.M."/>
            <person name="Green B.R."/>
            <person name="Grisdale C.J."/>
            <person name="Hempel F."/>
            <person name="Henrissat B."/>
            <person name="Hoppner M.P."/>
            <person name="Ishida K."/>
            <person name="Kim E."/>
            <person name="Koreny L."/>
            <person name="Kroth P.G."/>
            <person name="Liu Y."/>
            <person name="Malik S.B."/>
            <person name="Maier U.G."/>
            <person name="McRose D."/>
            <person name="Mock T."/>
            <person name="Neilson J.A."/>
            <person name="Onodera N.T."/>
            <person name="Poole A.M."/>
            <person name="Pritham E.J."/>
            <person name="Richards T.A."/>
            <person name="Rocap G."/>
            <person name="Roy S.W."/>
            <person name="Sarai C."/>
            <person name="Schaack S."/>
            <person name="Shirato S."/>
            <person name="Slamovits C.H."/>
            <person name="Spencer D.F."/>
            <person name="Suzuki S."/>
            <person name="Worden A.Z."/>
            <person name="Zauner S."/>
            <person name="Barry K."/>
            <person name="Bell C."/>
            <person name="Bharti A.K."/>
            <person name="Crow J.A."/>
            <person name="Grimwood J."/>
            <person name="Kramer R."/>
            <person name="Lindquist E."/>
            <person name="Lucas S."/>
            <person name="Salamov A."/>
            <person name="McFadden G.I."/>
            <person name="Lane C.E."/>
            <person name="Keeling P.J."/>
            <person name="Gray M.W."/>
            <person name="Grigoriev I.V."/>
            <person name="Archibald J.M."/>
        </authorList>
    </citation>
    <scope>NUCLEOTIDE SEQUENCE</scope>
    <source>
        <strain evidence="2 4">CCMP2712</strain>
    </source>
</reference>
<dbReference type="RefSeq" id="XP_005835288.1">
    <property type="nucleotide sequence ID" value="XM_005835231.1"/>
</dbReference>
<protein>
    <submittedName>
        <fullName evidence="2 3">Uncharacterized protein</fullName>
    </submittedName>
</protein>
<evidence type="ECO:0000313" key="2">
    <source>
        <dbReference type="EMBL" id="EKX48308.1"/>
    </source>
</evidence>
<proteinExistence type="predicted"/>
<dbReference type="HOGENOM" id="CLU_589820_0_0_1"/>
<keyword evidence="1" id="KW-0175">Coiled coil</keyword>
<dbReference type="EnsemblProtists" id="EKX48308">
    <property type="protein sequence ID" value="EKX48308"/>
    <property type="gene ID" value="GUITHDRAFT_105915"/>
</dbReference>
<reference evidence="3" key="3">
    <citation type="submission" date="2015-06" db="UniProtKB">
        <authorList>
            <consortium name="EnsemblProtists"/>
        </authorList>
    </citation>
    <scope>IDENTIFICATION</scope>
</reference>
<keyword evidence="4" id="KW-1185">Reference proteome</keyword>
<dbReference type="KEGG" id="gtt:GUITHDRAFT_105915"/>
<reference evidence="4" key="2">
    <citation type="submission" date="2012-11" db="EMBL/GenBank/DDBJ databases">
        <authorList>
            <person name="Kuo A."/>
            <person name="Curtis B.A."/>
            <person name="Tanifuji G."/>
            <person name="Burki F."/>
            <person name="Gruber A."/>
            <person name="Irimia M."/>
            <person name="Maruyama S."/>
            <person name="Arias M.C."/>
            <person name="Ball S.G."/>
            <person name="Gile G.H."/>
            <person name="Hirakawa Y."/>
            <person name="Hopkins J.F."/>
            <person name="Rensing S.A."/>
            <person name="Schmutz J."/>
            <person name="Symeonidi A."/>
            <person name="Elias M."/>
            <person name="Eveleigh R.J."/>
            <person name="Herman E.K."/>
            <person name="Klute M.J."/>
            <person name="Nakayama T."/>
            <person name="Obornik M."/>
            <person name="Reyes-Prieto A."/>
            <person name="Armbrust E.V."/>
            <person name="Aves S.J."/>
            <person name="Beiko R.G."/>
            <person name="Coutinho P."/>
            <person name="Dacks J.B."/>
            <person name="Durnford D.G."/>
            <person name="Fast N.M."/>
            <person name="Green B.R."/>
            <person name="Grisdale C."/>
            <person name="Hempe F."/>
            <person name="Henrissat B."/>
            <person name="Hoppner M.P."/>
            <person name="Ishida K.-I."/>
            <person name="Kim E."/>
            <person name="Koreny L."/>
            <person name="Kroth P.G."/>
            <person name="Liu Y."/>
            <person name="Malik S.-B."/>
            <person name="Maier U.G."/>
            <person name="McRose D."/>
            <person name="Mock T."/>
            <person name="Neilson J.A."/>
            <person name="Onodera N.T."/>
            <person name="Poole A.M."/>
            <person name="Pritham E.J."/>
            <person name="Richards T.A."/>
            <person name="Rocap G."/>
            <person name="Roy S.W."/>
            <person name="Sarai C."/>
            <person name="Schaack S."/>
            <person name="Shirato S."/>
            <person name="Slamovits C.H."/>
            <person name="Spencer D.F."/>
            <person name="Suzuki S."/>
            <person name="Worden A.Z."/>
            <person name="Zauner S."/>
            <person name="Barry K."/>
            <person name="Bell C."/>
            <person name="Bharti A.K."/>
            <person name="Crow J.A."/>
            <person name="Grimwood J."/>
            <person name="Kramer R."/>
            <person name="Lindquist E."/>
            <person name="Lucas S."/>
            <person name="Salamov A."/>
            <person name="McFadden G.I."/>
            <person name="Lane C.E."/>
            <person name="Keeling P.J."/>
            <person name="Gray M.W."/>
            <person name="Grigoriev I.V."/>
            <person name="Archibald J.M."/>
        </authorList>
    </citation>
    <scope>NUCLEOTIDE SEQUENCE</scope>
    <source>
        <strain evidence="4">CCMP2712</strain>
    </source>
</reference>
<evidence type="ECO:0000313" key="4">
    <source>
        <dbReference type="Proteomes" id="UP000011087"/>
    </source>
</evidence>
<organism evidence="2">
    <name type="scientific">Guillardia theta (strain CCMP2712)</name>
    <name type="common">Cryptophyte</name>
    <dbReference type="NCBI Taxonomy" id="905079"/>
    <lineage>
        <taxon>Eukaryota</taxon>
        <taxon>Cryptophyceae</taxon>
        <taxon>Pyrenomonadales</taxon>
        <taxon>Geminigeraceae</taxon>
        <taxon>Guillardia</taxon>
    </lineage>
</organism>
<feature type="coiled-coil region" evidence="1">
    <location>
        <begin position="211"/>
        <end position="319"/>
    </location>
</feature>
<dbReference type="Proteomes" id="UP000011087">
    <property type="component" value="Unassembled WGS sequence"/>
</dbReference>
<dbReference type="AlphaFoldDB" id="L1JIH1"/>
<sequence>MAAGNREMRAPLAVIAEPIGIVNIQRSNYKGDVSTCKAGSVQTPLQELRIHPWQLFSEVEVGEKQSKKRKTIWPADPEHANKLILIFAKAWLDMPSSIVEKNPQIHWTQLLNAVSGKDPLINEIPWKLAQTKFNQYTVVVRKELALSHDNFSDPLQCDWYQTWSEVLKRLDRVLDEKRRLREDNQEPCKVLQIALHCQSRRRSDGQQFESREQAVKQREKLVQEQERMMKNREQAVQQREAAIKNREKEVIGREETVNYLQQRCKELEKKISSKEEEVQKKEEGVRKSQQEVQEKLEAALKVEAEVKQREEAVAKKEQEARQKSGGTDYSMREKEQFMYMRERELLMKEQMMYGRELAVSKREHTVHEVDQNLRKKEQELNLKEKYVQDRLDAAKEMEQTVRSREITLYDERTKHMQTFIENKVEKDREERMTEFANFALVVKQMMRDVIKESAERNKVVHELK</sequence>
<name>L1JIH1_GUITC</name>
<evidence type="ECO:0000313" key="3">
    <source>
        <dbReference type="EnsemblProtists" id="EKX48308"/>
    </source>
</evidence>
<dbReference type="GeneID" id="17304946"/>
<dbReference type="PaxDb" id="55529-EKX48308"/>
<gene>
    <name evidence="2" type="ORF">GUITHDRAFT_105915</name>
</gene>
<dbReference type="EMBL" id="JH992986">
    <property type="protein sequence ID" value="EKX48308.1"/>
    <property type="molecule type" value="Genomic_DNA"/>
</dbReference>